<dbReference type="PANTHER" id="PTHR12993">
    <property type="entry name" value="N-ACETYLGLUCOSAMINYL-PHOSPHATIDYLINOSITOL DE-N-ACETYLASE-RELATED"/>
    <property type="match status" value="1"/>
</dbReference>
<dbReference type="SUPFAM" id="SSF102588">
    <property type="entry name" value="LmbE-like"/>
    <property type="match status" value="1"/>
</dbReference>
<dbReference type="KEGG" id="xla:108707935"/>
<dbReference type="CTD" id="108707935"/>
<dbReference type="PaxDb" id="8355-A0A1L8HD05"/>
<comment type="subcellular location">
    <subcellularLocation>
        <location evidence="1">Endoplasmic reticulum membrane</location>
        <topology evidence="1">Single-pass membrane protein</topology>
    </subcellularLocation>
</comment>
<dbReference type="PANTHER" id="PTHR12993:SF11">
    <property type="entry name" value="N-ACETYLGLUCOSAMINYL-PHOSPHATIDYLINOSITOL DE-N-ACETYLASE"/>
    <property type="match status" value="1"/>
</dbReference>
<keyword evidence="8" id="KW-0256">Endoplasmic reticulum</keyword>
<dbReference type="UniPathway" id="UPA00196"/>
<keyword evidence="15" id="KW-1185">Reference proteome</keyword>
<keyword evidence="10" id="KW-0472">Membrane</keyword>
<sequence>MLLAVALIVIPVLVLFACKRWTDAFYGLGSNRLLGFRTPLLLIAHPDDECMFFAPTILGLLRNELPLSVLCCSTGNYYNQGEIRKTELIRSCAVLGIPSSNVTVIDHRDLPDDPMAQWDPHLLSSLILRHIHEKNIDMVITFDEGGVSGHANHVSLYKAIRSLHCAQKLPEGCSILLLESVNVLRKYLSVLDLPLSWLCPQDVLYVLPEKQYQQAKEAMTCHQSQLLWFRHLYLLFSRYMVINSLRFLFRANEPDTKEKSQ</sequence>
<dbReference type="Proteomes" id="UP000186698">
    <property type="component" value="Chromosome 2L"/>
</dbReference>
<organism evidence="15 16">
    <name type="scientific">Xenopus laevis</name>
    <name type="common">African clawed frog</name>
    <dbReference type="NCBI Taxonomy" id="8355"/>
    <lineage>
        <taxon>Eukaryota</taxon>
        <taxon>Metazoa</taxon>
        <taxon>Chordata</taxon>
        <taxon>Craniata</taxon>
        <taxon>Vertebrata</taxon>
        <taxon>Euteleostomi</taxon>
        <taxon>Amphibia</taxon>
        <taxon>Batrachia</taxon>
        <taxon>Anura</taxon>
        <taxon>Pipoidea</taxon>
        <taxon>Pipidae</taxon>
        <taxon>Xenopodinae</taxon>
        <taxon>Xenopus</taxon>
        <taxon>Xenopus</taxon>
    </lineage>
</organism>
<dbReference type="InterPro" id="IPR003737">
    <property type="entry name" value="GlcNAc_PI_deacetylase-related"/>
</dbReference>
<dbReference type="AlphaFoldDB" id="A0A1L8HD05"/>
<proteinExistence type="inferred from homology"/>
<dbReference type="GO" id="GO:0005789">
    <property type="term" value="C:endoplasmic reticulum membrane"/>
    <property type="evidence" value="ECO:0007669"/>
    <property type="project" value="UniProtKB-SubCell"/>
</dbReference>
<dbReference type="GO" id="GO:0006506">
    <property type="term" value="P:GPI anchor biosynthetic process"/>
    <property type="evidence" value="ECO:0007669"/>
    <property type="project" value="UniProtKB-UniPathway"/>
</dbReference>
<dbReference type="RefSeq" id="XP_018101546.1">
    <property type="nucleotide sequence ID" value="XM_018246057.2"/>
</dbReference>
<dbReference type="GO" id="GO:0005783">
    <property type="term" value="C:endoplasmic reticulum"/>
    <property type="evidence" value="ECO:0000318"/>
    <property type="project" value="GO_Central"/>
</dbReference>
<dbReference type="EC" id="3.5.1.89" evidence="4"/>
<evidence type="ECO:0000256" key="13">
    <source>
        <dbReference type="ARBA" id="ARBA00078401"/>
    </source>
</evidence>
<evidence type="ECO:0000256" key="12">
    <source>
        <dbReference type="ARBA" id="ARBA00070167"/>
    </source>
</evidence>
<evidence type="ECO:0000256" key="9">
    <source>
        <dbReference type="ARBA" id="ARBA00022989"/>
    </source>
</evidence>
<dbReference type="STRING" id="8355.A0A1L8HD05"/>
<evidence type="ECO:0000256" key="1">
    <source>
        <dbReference type="ARBA" id="ARBA00004389"/>
    </source>
</evidence>
<gene>
    <name evidence="16 17" type="primary">pigl.L</name>
</gene>
<keyword evidence="5" id="KW-0337">GPI-anchor biosynthesis</keyword>
<evidence type="ECO:0000313" key="15">
    <source>
        <dbReference type="Proteomes" id="UP000186698"/>
    </source>
</evidence>
<evidence type="ECO:0000256" key="8">
    <source>
        <dbReference type="ARBA" id="ARBA00022824"/>
    </source>
</evidence>
<evidence type="ECO:0000256" key="5">
    <source>
        <dbReference type="ARBA" id="ARBA00022502"/>
    </source>
</evidence>
<comment type="function">
    <text evidence="11">Catalyzes the second step of glycosylphosphatidylinositol (GPI) biosynthesis, which is the de-N-acetylation of N-acetylglucosaminyl-phosphatidylinositol.</text>
</comment>
<evidence type="ECO:0000313" key="17">
    <source>
        <dbReference type="Xenbase" id="XB-GENE-6487480"/>
    </source>
</evidence>
<dbReference type="GeneID" id="108707935"/>
<comment type="pathway">
    <text evidence="2">Glycolipid biosynthesis; glycosylphosphatidylinositol-anchor biosynthesis.</text>
</comment>
<evidence type="ECO:0000256" key="10">
    <source>
        <dbReference type="ARBA" id="ARBA00023136"/>
    </source>
</evidence>
<evidence type="ECO:0000256" key="2">
    <source>
        <dbReference type="ARBA" id="ARBA00004687"/>
    </source>
</evidence>
<evidence type="ECO:0000256" key="3">
    <source>
        <dbReference type="ARBA" id="ARBA00006066"/>
    </source>
</evidence>
<accession>A0A1L8HD05</accession>
<evidence type="ECO:0000256" key="14">
    <source>
        <dbReference type="ARBA" id="ARBA00093245"/>
    </source>
</evidence>
<keyword evidence="7" id="KW-0378">Hydrolase</keyword>
<dbReference type="InterPro" id="IPR024078">
    <property type="entry name" value="LmbE-like_dom_sf"/>
</dbReference>
<dbReference type="OMA" id="YVLESVN"/>
<comment type="similarity">
    <text evidence="3">Belongs to the PIGL family.</text>
</comment>
<evidence type="ECO:0000256" key="7">
    <source>
        <dbReference type="ARBA" id="ARBA00022801"/>
    </source>
</evidence>
<name>A0A1L8HD05_XENLA</name>
<keyword evidence="6" id="KW-0812">Transmembrane</keyword>
<keyword evidence="9" id="KW-1133">Transmembrane helix</keyword>
<dbReference type="AGR" id="Xenbase:XB-GENE-6487480"/>
<dbReference type="Pfam" id="PF02585">
    <property type="entry name" value="PIG-L"/>
    <property type="match status" value="1"/>
</dbReference>
<evidence type="ECO:0000313" key="16">
    <source>
        <dbReference type="RefSeq" id="XP_018101546.1"/>
    </source>
</evidence>
<dbReference type="Xenbase" id="XB-GENE-6487480">
    <property type="gene designation" value="pigl.L"/>
</dbReference>
<reference evidence="16" key="1">
    <citation type="submission" date="2025-08" db="UniProtKB">
        <authorList>
            <consortium name="RefSeq"/>
        </authorList>
    </citation>
    <scope>IDENTIFICATION</scope>
    <source>
        <strain evidence="16">J_2021</strain>
        <tissue evidence="16">Erythrocytes</tissue>
    </source>
</reference>
<dbReference type="Gene3D" id="3.40.50.10320">
    <property type="entry name" value="LmbE-like"/>
    <property type="match status" value="1"/>
</dbReference>
<dbReference type="FunFam" id="3.40.50.10320:FF:000002">
    <property type="entry name" value="Probable N-acetylglucosaminyl-phosphatidylinositol de-N-acetylase"/>
    <property type="match status" value="1"/>
</dbReference>
<comment type="catalytic activity">
    <reaction evidence="14">
        <text>a 6-(N-acetyl-alpha-D-glucosaminyl)-1-(1,2-diacyl-sn-glycero-3-phospho)-1D-myo-inositol + H2O = a 6-(alpha-D-glucosaminyl)-1-(1,2-diacyl-sn-glycero-3-phospho)-1D-myo-inositol + acetate</text>
        <dbReference type="Rhea" id="RHEA:11660"/>
        <dbReference type="ChEBI" id="CHEBI:15377"/>
        <dbReference type="ChEBI" id="CHEBI:30089"/>
        <dbReference type="ChEBI" id="CHEBI:57265"/>
        <dbReference type="ChEBI" id="CHEBI:57997"/>
        <dbReference type="EC" id="3.5.1.89"/>
    </reaction>
    <physiologicalReaction direction="left-to-right" evidence="14">
        <dbReference type="Rhea" id="RHEA:11661"/>
    </physiologicalReaction>
</comment>
<protein>
    <recommendedName>
        <fullName evidence="12">N-acetylglucosaminyl-phosphatidylinositol de-N-acetylase</fullName>
        <ecNumber evidence="4">3.5.1.89</ecNumber>
    </recommendedName>
    <alternativeName>
        <fullName evidence="13">Phosphatidylinositol-glycan biosynthesis class L protein</fullName>
    </alternativeName>
</protein>
<dbReference type="OrthoDB" id="440160at2759"/>
<evidence type="ECO:0000256" key="6">
    <source>
        <dbReference type="ARBA" id="ARBA00022692"/>
    </source>
</evidence>
<evidence type="ECO:0000256" key="4">
    <source>
        <dbReference type="ARBA" id="ARBA00012176"/>
    </source>
</evidence>
<evidence type="ECO:0000256" key="11">
    <source>
        <dbReference type="ARBA" id="ARBA00060114"/>
    </source>
</evidence>
<dbReference type="Bgee" id="108707935">
    <property type="expression patterns" value="Expressed in oocyte and 20 other cell types or tissues"/>
</dbReference>
<dbReference type="GO" id="GO:0000225">
    <property type="term" value="F:N-acetylglucosaminylphosphatidylinositol deacetylase activity"/>
    <property type="evidence" value="ECO:0000318"/>
    <property type="project" value="GO_Central"/>
</dbReference>